<dbReference type="STRING" id="400682.A0A1X7VEC5"/>
<dbReference type="InParanoid" id="A0A1X7VEC5"/>
<dbReference type="GO" id="GO:0004672">
    <property type="term" value="F:protein kinase activity"/>
    <property type="evidence" value="ECO:0007669"/>
    <property type="project" value="InterPro"/>
</dbReference>
<dbReference type="GO" id="GO:0097527">
    <property type="term" value="P:necroptotic signaling pathway"/>
    <property type="evidence" value="ECO:0007669"/>
    <property type="project" value="TreeGrafter"/>
</dbReference>
<dbReference type="InterPro" id="IPR051681">
    <property type="entry name" value="Ser/Thr_Kinases-Pseudokinases"/>
</dbReference>
<accession>A0A1X7VEC5</accession>
<dbReference type="EnsemblMetazoa" id="Aqu2.1.37872_001">
    <property type="protein sequence ID" value="Aqu2.1.37872_001"/>
    <property type="gene ID" value="Aqu2.1.37872"/>
</dbReference>
<evidence type="ECO:0000256" key="1">
    <source>
        <dbReference type="ARBA" id="ARBA00022741"/>
    </source>
</evidence>
<proteinExistence type="predicted"/>
<evidence type="ECO:0000256" key="2">
    <source>
        <dbReference type="ARBA" id="ARBA00022840"/>
    </source>
</evidence>
<sequence>MLAKVRHPNLLLFIAGVLDHPSGSPIIITELLDTSLRKAYTDYLISSDRVRISIMRDVAAALNYIHRQKESIIHRDVSSANVLLESRGEGNWKAKLSDFGSANLVQFSTTVGPGAIPYAAPEVPHNQTTKMDVYSYGVLLCEVMLSEFPFKERFPDMLQSLAGSWSLMHQLILSCTRHSVADRVDMMYVLDTFNESFTDVSVKGFVPLV</sequence>
<dbReference type="PANTHER" id="PTHR44329">
    <property type="entry name" value="SERINE/THREONINE-PROTEIN KINASE TNNI3K-RELATED"/>
    <property type="match status" value="1"/>
</dbReference>
<dbReference type="InterPro" id="IPR011009">
    <property type="entry name" value="Kinase-like_dom_sf"/>
</dbReference>
<keyword evidence="1" id="KW-0547">Nucleotide-binding</keyword>
<reference evidence="4" key="1">
    <citation type="submission" date="2017-05" db="UniProtKB">
        <authorList>
            <consortium name="EnsemblMetazoa"/>
        </authorList>
    </citation>
    <scope>IDENTIFICATION</scope>
</reference>
<dbReference type="PROSITE" id="PS50011">
    <property type="entry name" value="PROTEIN_KINASE_DOM"/>
    <property type="match status" value="1"/>
</dbReference>
<name>A0A1X7VEC5_AMPQE</name>
<keyword evidence="2" id="KW-0067">ATP-binding</keyword>
<dbReference type="InterPro" id="IPR008266">
    <property type="entry name" value="Tyr_kinase_AS"/>
</dbReference>
<evidence type="ECO:0000313" key="4">
    <source>
        <dbReference type="EnsemblMetazoa" id="Aqu2.1.37872_001"/>
    </source>
</evidence>
<dbReference type="eggNOG" id="KOG0192">
    <property type="taxonomic scope" value="Eukaryota"/>
</dbReference>
<dbReference type="GO" id="GO:0005524">
    <property type="term" value="F:ATP binding"/>
    <property type="evidence" value="ECO:0007669"/>
    <property type="project" value="UniProtKB-KW"/>
</dbReference>
<dbReference type="InterPro" id="IPR000719">
    <property type="entry name" value="Prot_kinase_dom"/>
</dbReference>
<dbReference type="PROSITE" id="PS00109">
    <property type="entry name" value="PROTEIN_KINASE_TYR"/>
    <property type="match status" value="1"/>
</dbReference>
<dbReference type="Gene3D" id="1.10.510.10">
    <property type="entry name" value="Transferase(Phosphotransferase) domain 1"/>
    <property type="match status" value="1"/>
</dbReference>
<dbReference type="OMA" id="TFRNICH"/>
<dbReference type="PANTHER" id="PTHR44329:SF298">
    <property type="entry name" value="MIXED LINEAGE KINASE DOMAIN-LIKE PROTEIN"/>
    <property type="match status" value="1"/>
</dbReference>
<evidence type="ECO:0000259" key="3">
    <source>
        <dbReference type="PROSITE" id="PS50011"/>
    </source>
</evidence>
<feature type="domain" description="Protein kinase" evidence="3">
    <location>
        <begin position="1"/>
        <end position="197"/>
    </location>
</feature>
<organism evidence="4">
    <name type="scientific">Amphimedon queenslandica</name>
    <name type="common">Sponge</name>
    <dbReference type="NCBI Taxonomy" id="400682"/>
    <lineage>
        <taxon>Eukaryota</taxon>
        <taxon>Metazoa</taxon>
        <taxon>Porifera</taxon>
        <taxon>Demospongiae</taxon>
        <taxon>Heteroscleromorpha</taxon>
        <taxon>Haplosclerida</taxon>
        <taxon>Niphatidae</taxon>
        <taxon>Amphimedon</taxon>
    </lineage>
</organism>
<dbReference type="AlphaFoldDB" id="A0A1X7VEC5"/>
<dbReference type="OrthoDB" id="6287070at2759"/>
<protein>
    <recommendedName>
        <fullName evidence="3">Protein kinase domain-containing protein</fullName>
    </recommendedName>
</protein>
<dbReference type="SUPFAM" id="SSF56112">
    <property type="entry name" value="Protein kinase-like (PK-like)"/>
    <property type="match status" value="1"/>
</dbReference>
<dbReference type="Pfam" id="PF00069">
    <property type="entry name" value="Pkinase"/>
    <property type="match status" value="1"/>
</dbReference>